<sequence>MINWLGRHAVSGLLLFCLGASPSAVAEPELNAETTCAAPLRAFQSEVAGAVNLQRDMPALRAQMLQLLKRCQKVVEQQLAELQQDFAELPPTSQCQQGLADLQPFVPLFSEMQQQIDSQKLTTHNERRSALDHFQAITPGLLRTVNGVFLHRYAVCLPEAELRAQTVTP</sequence>
<accession>A0ABP9ZTV4</accession>
<dbReference type="EMBL" id="BAABWD010000005">
    <property type="protein sequence ID" value="GAA6132870.1"/>
    <property type="molecule type" value="Genomic_DNA"/>
</dbReference>
<proteinExistence type="predicted"/>
<protein>
    <submittedName>
        <fullName evidence="2">Uncharacterized protein</fullName>
    </submittedName>
</protein>
<organism evidence="2 3">
    <name type="scientific">Halopseudomonas sabulinigri</name>
    <dbReference type="NCBI Taxonomy" id="472181"/>
    <lineage>
        <taxon>Bacteria</taxon>
        <taxon>Pseudomonadati</taxon>
        <taxon>Pseudomonadota</taxon>
        <taxon>Gammaproteobacteria</taxon>
        <taxon>Pseudomonadales</taxon>
        <taxon>Pseudomonadaceae</taxon>
        <taxon>Halopseudomonas</taxon>
    </lineage>
</organism>
<keyword evidence="3" id="KW-1185">Reference proteome</keyword>
<reference evidence="2 3" key="1">
    <citation type="submission" date="2024-04" db="EMBL/GenBank/DDBJ databases">
        <title>Draft genome sequence of Halopseudomonas sabulinigri NBRC 116187.</title>
        <authorList>
            <person name="Miyakawa T."/>
            <person name="Kusuya Y."/>
            <person name="Miura T."/>
        </authorList>
    </citation>
    <scope>NUCLEOTIDE SEQUENCE [LARGE SCALE GENOMIC DNA]</scope>
    <source>
        <strain evidence="2 3">4NH20-0042</strain>
    </source>
</reference>
<dbReference type="RefSeq" id="WP_353389657.1">
    <property type="nucleotide sequence ID" value="NZ_BAABWD010000005.1"/>
</dbReference>
<evidence type="ECO:0000256" key="1">
    <source>
        <dbReference type="SAM" id="SignalP"/>
    </source>
</evidence>
<dbReference type="Proteomes" id="UP001486808">
    <property type="component" value="Unassembled WGS sequence"/>
</dbReference>
<feature type="signal peptide" evidence="1">
    <location>
        <begin position="1"/>
        <end position="26"/>
    </location>
</feature>
<evidence type="ECO:0000313" key="3">
    <source>
        <dbReference type="Proteomes" id="UP001486808"/>
    </source>
</evidence>
<evidence type="ECO:0000313" key="2">
    <source>
        <dbReference type="EMBL" id="GAA6132870.1"/>
    </source>
</evidence>
<gene>
    <name evidence="2" type="ORF">NBRC116187_32300</name>
</gene>
<comment type="caution">
    <text evidence="2">The sequence shown here is derived from an EMBL/GenBank/DDBJ whole genome shotgun (WGS) entry which is preliminary data.</text>
</comment>
<feature type="chain" id="PRO_5047437493" evidence="1">
    <location>
        <begin position="27"/>
        <end position="169"/>
    </location>
</feature>
<name>A0ABP9ZTV4_9GAMM</name>
<keyword evidence="1" id="KW-0732">Signal</keyword>